<evidence type="ECO:0008006" key="4">
    <source>
        <dbReference type="Google" id="ProtNLM"/>
    </source>
</evidence>
<accession>A0A091BDG9</accession>
<feature type="signal peptide" evidence="1">
    <location>
        <begin position="1"/>
        <end position="21"/>
    </location>
</feature>
<name>A0A091BDG9_9GAMM</name>
<keyword evidence="1" id="KW-0732">Signal</keyword>
<proteinExistence type="predicted"/>
<reference evidence="2 3" key="1">
    <citation type="submission" date="2013-09" db="EMBL/GenBank/DDBJ databases">
        <title>Genome sequencing of Arenimonas composti.</title>
        <authorList>
            <person name="Chen F."/>
            <person name="Wang G."/>
        </authorList>
    </citation>
    <scope>NUCLEOTIDE SEQUENCE [LARGE SCALE GENOMIC DNA]</scope>
    <source>
        <strain evidence="2 3">TR7-09</strain>
    </source>
</reference>
<protein>
    <recommendedName>
        <fullName evidence="4">FecR protein domain-containing protein</fullName>
    </recommendedName>
</protein>
<dbReference type="STRING" id="1121013.GCA_000426365_01271"/>
<evidence type="ECO:0000313" key="3">
    <source>
        <dbReference type="Proteomes" id="UP000029391"/>
    </source>
</evidence>
<gene>
    <name evidence="2" type="ORF">P873_13000</name>
</gene>
<evidence type="ECO:0000256" key="1">
    <source>
        <dbReference type="SAM" id="SignalP"/>
    </source>
</evidence>
<feature type="chain" id="PRO_5001871077" description="FecR protein domain-containing protein" evidence="1">
    <location>
        <begin position="22"/>
        <end position="147"/>
    </location>
</feature>
<evidence type="ECO:0000313" key="2">
    <source>
        <dbReference type="EMBL" id="KFN48864.1"/>
    </source>
</evidence>
<sequence length="147" mass="14555">MTKIHRALVAAALFAAAPAFAAAPLASIDGIEGTVLVKAGDEFVTATDAQALQAGDQVMLMEGASAQITFNDGCVLEAQPGSMIVVPEQSTCAGAQLAMQPVGAQFAQAVGEGGAGVSALTQALIIGGVVLTVGFVVEGDDDEPVSP</sequence>
<dbReference type="eggNOG" id="ENOG5033A2D">
    <property type="taxonomic scope" value="Bacteria"/>
</dbReference>
<dbReference type="AlphaFoldDB" id="A0A091BDG9"/>
<dbReference type="EMBL" id="AWXU01000047">
    <property type="protein sequence ID" value="KFN48864.1"/>
    <property type="molecule type" value="Genomic_DNA"/>
</dbReference>
<keyword evidence="3" id="KW-1185">Reference proteome</keyword>
<dbReference type="RefSeq" id="WP_026816616.1">
    <property type="nucleotide sequence ID" value="NZ_AUFF01000002.1"/>
</dbReference>
<comment type="caution">
    <text evidence="2">The sequence shown here is derived from an EMBL/GenBank/DDBJ whole genome shotgun (WGS) entry which is preliminary data.</text>
</comment>
<dbReference type="Proteomes" id="UP000029391">
    <property type="component" value="Unassembled WGS sequence"/>
</dbReference>
<organism evidence="2 3">
    <name type="scientific">Arenimonas composti TR7-09 = DSM 18010</name>
    <dbReference type="NCBI Taxonomy" id="1121013"/>
    <lineage>
        <taxon>Bacteria</taxon>
        <taxon>Pseudomonadati</taxon>
        <taxon>Pseudomonadota</taxon>
        <taxon>Gammaproteobacteria</taxon>
        <taxon>Lysobacterales</taxon>
        <taxon>Lysobacteraceae</taxon>
        <taxon>Arenimonas</taxon>
    </lineage>
</organism>